<dbReference type="Proteomes" id="UP001159364">
    <property type="component" value="Linkage Group LG11"/>
</dbReference>
<keyword evidence="8" id="KW-1185">Reference proteome</keyword>
<evidence type="ECO:0000256" key="3">
    <source>
        <dbReference type="ARBA" id="ARBA00023163"/>
    </source>
</evidence>
<dbReference type="InterPro" id="IPR036093">
    <property type="entry name" value="NAC_dom_sf"/>
</dbReference>
<organism evidence="7 8">
    <name type="scientific">Erythroxylum novogranatense</name>
    <dbReference type="NCBI Taxonomy" id="1862640"/>
    <lineage>
        <taxon>Eukaryota</taxon>
        <taxon>Viridiplantae</taxon>
        <taxon>Streptophyta</taxon>
        <taxon>Embryophyta</taxon>
        <taxon>Tracheophyta</taxon>
        <taxon>Spermatophyta</taxon>
        <taxon>Magnoliopsida</taxon>
        <taxon>eudicotyledons</taxon>
        <taxon>Gunneridae</taxon>
        <taxon>Pentapetalae</taxon>
        <taxon>rosids</taxon>
        <taxon>fabids</taxon>
        <taxon>Malpighiales</taxon>
        <taxon>Erythroxylaceae</taxon>
        <taxon>Erythroxylum</taxon>
    </lineage>
</organism>
<evidence type="ECO:0000313" key="8">
    <source>
        <dbReference type="Proteomes" id="UP001159364"/>
    </source>
</evidence>
<keyword evidence="3" id="KW-0804">Transcription</keyword>
<evidence type="ECO:0000256" key="2">
    <source>
        <dbReference type="ARBA" id="ARBA00023125"/>
    </source>
</evidence>
<dbReference type="InterPro" id="IPR044799">
    <property type="entry name" value="SOG1-like"/>
</dbReference>
<dbReference type="PROSITE" id="PS51005">
    <property type="entry name" value="NAC"/>
    <property type="match status" value="1"/>
</dbReference>
<comment type="caution">
    <text evidence="7">The sequence shown here is derived from an EMBL/GenBank/DDBJ whole genome shotgun (WGS) entry which is preliminary data.</text>
</comment>
<dbReference type="AlphaFoldDB" id="A0AAV8SCX5"/>
<evidence type="ECO:0000313" key="7">
    <source>
        <dbReference type="EMBL" id="KAJ8750002.1"/>
    </source>
</evidence>
<keyword evidence="1" id="KW-0805">Transcription regulation</keyword>
<evidence type="ECO:0000256" key="4">
    <source>
        <dbReference type="ARBA" id="ARBA00023242"/>
    </source>
</evidence>
<keyword evidence="2" id="KW-0238">DNA-binding</keyword>
<evidence type="ECO:0000256" key="5">
    <source>
        <dbReference type="SAM" id="MobiDB-lite"/>
    </source>
</evidence>
<dbReference type="FunFam" id="2.170.150.80:FF:000009">
    <property type="entry name" value="NAC domain-containing protein 8"/>
    <property type="match status" value="1"/>
</dbReference>
<dbReference type="EMBL" id="JAIWQS010000011">
    <property type="protein sequence ID" value="KAJ8750002.1"/>
    <property type="molecule type" value="Genomic_DNA"/>
</dbReference>
<evidence type="ECO:0000256" key="1">
    <source>
        <dbReference type="ARBA" id="ARBA00023015"/>
    </source>
</evidence>
<feature type="region of interest" description="Disordered" evidence="5">
    <location>
        <begin position="217"/>
        <end position="281"/>
    </location>
</feature>
<dbReference type="SUPFAM" id="SSF101941">
    <property type="entry name" value="NAC domain"/>
    <property type="match status" value="1"/>
</dbReference>
<reference evidence="7 8" key="1">
    <citation type="submission" date="2021-09" db="EMBL/GenBank/DDBJ databases">
        <title>Genomic insights and catalytic innovation underlie evolution of tropane alkaloids biosynthesis.</title>
        <authorList>
            <person name="Wang Y.-J."/>
            <person name="Tian T."/>
            <person name="Huang J.-P."/>
            <person name="Huang S.-X."/>
        </authorList>
    </citation>
    <scope>NUCLEOTIDE SEQUENCE [LARGE SCALE GENOMIC DNA]</scope>
    <source>
        <strain evidence="7">KIB-2018</strain>
        <tissue evidence="7">Leaf</tissue>
    </source>
</reference>
<protein>
    <recommendedName>
        <fullName evidence="6">NAC domain-containing protein</fullName>
    </recommendedName>
</protein>
<sequence>MARAWVIDNKGIAVKVRNASRSCAHQIIDCGANRECPNCHYRIDNSDVSDEWPGLPVGVKFDPSDLELLDHLAAKCGVGSSKPHMFIDEFISTLQEDQGICYTHPENLPGAKKDGSSVHFFHKTINAYTSGQRKRRKVHHEQSSCEEQVRWHKTGKTKSVMENGVHKGFKKIMVLYKSSKKGFKPDKSNWVMHQFHLGAAEDEREGEYVASKVFYQQKSQSDKNTDDPVGENSDALALQTSPKTPITKPPVPPRPGKSVTFDDSADDYREQPLAPEQHIKEENSWVPVSHTEDETGFPSWLAGESQNVESCDFNDIDDTLLCKEVFDSSSIFCNSSGGNNVSYSGIQTTGKNRPAGIADLENLELDSPPDFQLSDLQFSSQDSVFSWIDRL</sequence>
<proteinExistence type="predicted"/>
<dbReference type="PANTHER" id="PTHR31079:SF2">
    <property type="entry name" value="NAC DOMAIN CONTAINING PROTEIN 44-RELATED"/>
    <property type="match status" value="1"/>
</dbReference>
<feature type="domain" description="NAC" evidence="6">
    <location>
        <begin position="55"/>
        <end position="216"/>
    </location>
</feature>
<dbReference type="Gene3D" id="2.170.150.80">
    <property type="entry name" value="NAC domain"/>
    <property type="match status" value="1"/>
</dbReference>
<accession>A0AAV8SCX5</accession>
<dbReference type="InterPro" id="IPR003441">
    <property type="entry name" value="NAC-dom"/>
</dbReference>
<keyword evidence="4" id="KW-0539">Nucleus</keyword>
<name>A0AAV8SCX5_9ROSI</name>
<dbReference type="GO" id="GO:0003700">
    <property type="term" value="F:DNA-binding transcription factor activity"/>
    <property type="evidence" value="ECO:0007669"/>
    <property type="project" value="InterPro"/>
</dbReference>
<dbReference type="PANTHER" id="PTHR31079">
    <property type="entry name" value="NAC DOMAIN-CONTAINING PROTEIN 73"/>
    <property type="match status" value="1"/>
</dbReference>
<evidence type="ECO:0000259" key="6">
    <source>
        <dbReference type="PROSITE" id="PS51005"/>
    </source>
</evidence>
<dbReference type="GO" id="GO:0005634">
    <property type="term" value="C:nucleus"/>
    <property type="evidence" value="ECO:0007669"/>
    <property type="project" value="TreeGrafter"/>
</dbReference>
<gene>
    <name evidence="7" type="ORF">K2173_013917</name>
</gene>
<dbReference type="GO" id="GO:0000976">
    <property type="term" value="F:transcription cis-regulatory region binding"/>
    <property type="evidence" value="ECO:0007669"/>
    <property type="project" value="TreeGrafter"/>
</dbReference>
<dbReference type="Pfam" id="PF02365">
    <property type="entry name" value="NAM"/>
    <property type="match status" value="1"/>
</dbReference>